<feature type="domain" description="Co-chaperone DjlA N-terminal" evidence="1">
    <location>
        <begin position="87"/>
        <end position="197"/>
    </location>
</feature>
<dbReference type="InterPro" id="IPR031493">
    <property type="entry name" value="Zinc_ribbon_15"/>
</dbReference>
<dbReference type="RefSeq" id="WP_102754350.1">
    <property type="nucleotide sequence ID" value="NZ_CP025791.1"/>
</dbReference>
<dbReference type="EMBL" id="CP025791">
    <property type="protein sequence ID" value="AUP77691.1"/>
    <property type="molecule type" value="Genomic_DNA"/>
</dbReference>
<evidence type="ECO:0000259" key="1">
    <source>
        <dbReference type="Pfam" id="PF05099"/>
    </source>
</evidence>
<evidence type="ECO:0000313" key="4">
    <source>
        <dbReference type="Proteomes" id="UP000235826"/>
    </source>
</evidence>
<evidence type="ECO:0008006" key="5">
    <source>
        <dbReference type="Google" id="ProtNLM"/>
    </source>
</evidence>
<dbReference type="SUPFAM" id="SSF158682">
    <property type="entry name" value="TerB-like"/>
    <property type="match status" value="1"/>
</dbReference>
<dbReference type="Pfam" id="PF05099">
    <property type="entry name" value="TerB"/>
    <property type="match status" value="1"/>
</dbReference>
<sequence>MIIFGTRGVRSTKATGTFNCPQCEDNRGYRHRKVTQFFTLYFIPLIPLGSKGEYVECDYCKGTFITKVINNTTSSDKEAFMAMYEQAIRHVMVKIMLADGVIDNNERAMVQNIINKYGHNDMSSFELDDYIKEVQADSSDISTYLKNIGPSLNEHGKELLIICALDVAYADGHFDDSERKMIMEMGAIMEMSSAHIKGIMAEFLERLN</sequence>
<name>A0A2K9PKU9_9FLAO</name>
<dbReference type="Proteomes" id="UP000235826">
    <property type="component" value="Chromosome"/>
</dbReference>
<dbReference type="OrthoDB" id="766141at2"/>
<dbReference type="InterPro" id="IPR029024">
    <property type="entry name" value="TerB-like"/>
</dbReference>
<dbReference type="Pfam" id="PF17032">
    <property type="entry name" value="Zn_ribbon_15"/>
    <property type="match status" value="1"/>
</dbReference>
<keyword evidence="4" id="KW-1185">Reference proteome</keyword>
<evidence type="ECO:0000259" key="2">
    <source>
        <dbReference type="Pfam" id="PF17032"/>
    </source>
</evidence>
<dbReference type="AlphaFoldDB" id="A0A2K9PKU9"/>
<protein>
    <recommendedName>
        <fullName evidence="5">Co-chaperone DjlA N-terminal domain-containing protein</fullName>
    </recommendedName>
</protein>
<proteinExistence type="predicted"/>
<organism evidence="3 4">
    <name type="scientific">Flavivirga eckloniae</name>
    <dbReference type="NCBI Taxonomy" id="1803846"/>
    <lineage>
        <taxon>Bacteria</taxon>
        <taxon>Pseudomonadati</taxon>
        <taxon>Bacteroidota</taxon>
        <taxon>Flavobacteriia</taxon>
        <taxon>Flavobacteriales</taxon>
        <taxon>Flavobacteriaceae</taxon>
        <taxon>Flavivirga</taxon>
    </lineage>
</organism>
<accession>A0A2K9PKU9</accession>
<evidence type="ECO:0000313" key="3">
    <source>
        <dbReference type="EMBL" id="AUP77691.1"/>
    </source>
</evidence>
<gene>
    <name evidence="3" type="ORF">C1H87_02760</name>
</gene>
<dbReference type="KEGG" id="fek:C1H87_02760"/>
<dbReference type="CDD" id="cd07177">
    <property type="entry name" value="terB_like"/>
    <property type="match status" value="1"/>
</dbReference>
<dbReference type="Gene3D" id="1.10.3680.10">
    <property type="entry name" value="TerB-like"/>
    <property type="match status" value="1"/>
</dbReference>
<dbReference type="InterPro" id="IPR007791">
    <property type="entry name" value="DjlA_N"/>
</dbReference>
<feature type="domain" description="Zinc-ribbon 15" evidence="2">
    <location>
        <begin position="19"/>
        <end position="64"/>
    </location>
</feature>
<reference evidence="3 4" key="1">
    <citation type="submission" date="2018-01" db="EMBL/GenBank/DDBJ databases">
        <title>Complete genome sequence of Flavivirga eckloniae ECD14 isolated from seaweed Ecklonia cava.</title>
        <authorList>
            <person name="Lee J.H."/>
            <person name="Baik K.S."/>
            <person name="Seong C.N."/>
        </authorList>
    </citation>
    <scope>NUCLEOTIDE SEQUENCE [LARGE SCALE GENOMIC DNA]</scope>
    <source>
        <strain evidence="3 4">ECD14</strain>
    </source>
</reference>